<feature type="region of interest" description="Disordered" evidence="1">
    <location>
        <begin position="440"/>
        <end position="472"/>
    </location>
</feature>
<reference evidence="4" key="1">
    <citation type="journal article" date="2019" name="Int. J. Syst. Evol. Microbiol.">
        <title>The Global Catalogue of Microorganisms (GCM) 10K type strain sequencing project: providing services to taxonomists for standard genome sequencing and annotation.</title>
        <authorList>
            <consortium name="The Broad Institute Genomics Platform"/>
            <consortium name="The Broad Institute Genome Sequencing Center for Infectious Disease"/>
            <person name="Wu L."/>
            <person name="Ma J."/>
        </authorList>
    </citation>
    <scope>NUCLEOTIDE SEQUENCE [LARGE SCALE GENOMIC DNA]</scope>
    <source>
        <strain evidence="4">JCM 17555</strain>
    </source>
</reference>
<dbReference type="Proteomes" id="UP001501337">
    <property type="component" value="Unassembled WGS sequence"/>
</dbReference>
<evidence type="ECO:0000256" key="1">
    <source>
        <dbReference type="SAM" id="MobiDB-lite"/>
    </source>
</evidence>
<feature type="compositionally biased region" description="Polar residues" evidence="1">
    <location>
        <begin position="456"/>
        <end position="466"/>
    </location>
</feature>
<dbReference type="EMBL" id="BAABBO010000009">
    <property type="protein sequence ID" value="GAA3961615.1"/>
    <property type="molecule type" value="Genomic_DNA"/>
</dbReference>
<accession>A0ABP7P8T3</accession>
<dbReference type="InterPro" id="IPR012334">
    <property type="entry name" value="Pectin_lyas_fold"/>
</dbReference>
<sequence length="704" mass="76574">MKALLGENLNGIPSRVASVLLLLSMSLFCHGKAFYVDPVEGVDDAGSGSSRMKPFRSLVFAIENVTSGDEIILGPGDYGSFDLQENGALFDSNVTIKGASGGATTIGATSISSASKLVANITFDGINFSDSISVSNASNVHIKNSLIETSPPWLGSEEAISRSAVYIRGSNNISISNVEITRAPIGVSFVQSDNVSITGSDIHDLTHDGIRIVSSENVRVVRNKISGLWDGVEDSEASWSKHCDGIHIYISGAATEEKIVPNKNVLISGNALFNISGQAVQFNIYSKFDEPKYWNQSVVVENNIFGTVKVPMVFNNATPVSGLVFRHNLFLPHTSEYHSPYADSLGKSFTTQNSGFRTSAETTGLEIYNNIFVNPPSIAGGTDYYDYNIIQNFIPGSAFPRFTFFADFDALYATSDPNNLKLRSGSVAIASGILRDPGVKDRLGNSRGDYPDIGPVQTSVPSYSDPSQERPENAYSRNIPVAYVDDFEDGNLLADAYLNSSEDSGIEWRQTPLSQAAFTIQRLEETGSNWLSTPLKASQGRSYLAFSLDQPWKYLKYSFDVINKYVPQQSGAALYLNGVQRYILIDLGSQSIGLQYYESGKLVKAVPAPAIAIPPNSKYRVEITAEVEDNSSLKVFVAVRSIESDELVRTASALFKQVAGNDTTFSGVGFFHKNLVDDYRLFFDNVAVSSSPRPEPPSSFRLMD</sequence>
<dbReference type="SUPFAM" id="SSF51126">
    <property type="entry name" value="Pectin lyase-like"/>
    <property type="match status" value="1"/>
</dbReference>
<dbReference type="Gene3D" id="2.160.20.10">
    <property type="entry name" value="Single-stranded right-handed beta-helix, Pectin lyase-like"/>
    <property type="match status" value="1"/>
</dbReference>
<dbReference type="InterPro" id="IPR011050">
    <property type="entry name" value="Pectin_lyase_fold/virulence"/>
</dbReference>
<keyword evidence="4" id="KW-1185">Reference proteome</keyword>
<protein>
    <recommendedName>
        <fullName evidence="2">Right handed beta helix domain-containing protein</fullName>
    </recommendedName>
</protein>
<evidence type="ECO:0000313" key="3">
    <source>
        <dbReference type="EMBL" id="GAA3961615.1"/>
    </source>
</evidence>
<dbReference type="InterPro" id="IPR006626">
    <property type="entry name" value="PbH1"/>
</dbReference>
<dbReference type="RefSeq" id="WP_344805774.1">
    <property type="nucleotide sequence ID" value="NZ_BAABBO010000009.1"/>
</dbReference>
<proteinExistence type="predicted"/>
<dbReference type="SMART" id="SM00710">
    <property type="entry name" value="PbH1"/>
    <property type="match status" value="5"/>
</dbReference>
<name>A0ABP7P8T3_9GAMM</name>
<dbReference type="InterPro" id="IPR039448">
    <property type="entry name" value="Beta_helix"/>
</dbReference>
<feature type="domain" description="Right handed beta helix" evidence="2">
    <location>
        <begin position="112"/>
        <end position="227"/>
    </location>
</feature>
<dbReference type="Pfam" id="PF13229">
    <property type="entry name" value="Beta_helix"/>
    <property type="match status" value="1"/>
</dbReference>
<evidence type="ECO:0000313" key="4">
    <source>
        <dbReference type="Proteomes" id="UP001501337"/>
    </source>
</evidence>
<organism evidence="3 4">
    <name type="scientific">Allohahella marinimesophila</name>
    <dbReference type="NCBI Taxonomy" id="1054972"/>
    <lineage>
        <taxon>Bacteria</taxon>
        <taxon>Pseudomonadati</taxon>
        <taxon>Pseudomonadota</taxon>
        <taxon>Gammaproteobacteria</taxon>
        <taxon>Oceanospirillales</taxon>
        <taxon>Hahellaceae</taxon>
        <taxon>Allohahella</taxon>
    </lineage>
</organism>
<comment type="caution">
    <text evidence="3">The sequence shown here is derived from an EMBL/GenBank/DDBJ whole genome shotgun (WGS) entry which is preliminary data.</text>
</comment>
<evidence type="ECO:0000259" key="2">
    <source>
        <dbReference type="Pfam" id="PF13229"/>
    </source>
</evidence>
<gene>
    <name evidence="3" type="ORF">GCM10022278_19570</name>
</gene>